<feature type="transmembrane region" description="Helical" evidence="2">
    <location>
        <begin position="50"/>
        <end position="71"/>
    </location>
</feature>
<dbReference type="CTD" id="151188"/>
<name>A0AAJ7WLG9_PETMA</name>
<dbReference type="InterPro" id="IPR029383">
    <property type="entry name" value="ARL6IP6"/>
</dbReference>
<gene>
    <name evidence="4" type="primary">ARL6IP6</name>
</gene>
<dbReference type="Proteomes" id="UP001318040">
    <property type="component" value="Chromosome 4"/>
</dbReference>
<dbReference type="AlphaFoldDB" id="A0AAJ7WLG9"/>
<dbReference type="Pfam" id="PF15062">
    <property type="entry name" value="ARL6IP6"/>
    <property type="match status" value="1"/>
</dbReference>
<dbReference type="RefSeq" id="XP_032801980.1">
    <property type="nucleotide sequence ID" value="XM_032946089.1"/>
</dbReference>
<accession>A0AAJ7WLG9</accession>
<keyword evidence="2" id="KW-1133">Transmembrane helix</keyword>
<feature type="region of interest" description="Disordered" evidence="1">
    <location>
        <begin position="21"/>
        <end position="44"/>
    </location>
</feature>
<keyword evidence="2" id="KW-0812">Transmembrane</keyword>
<dbReference type="PANTHER" id="PTHR28640:SF1">
    <property type="entry name" value="ADP-RIBOSYLATION FACTOR-LIKE PROTEIN 6-INTERACTING PROTEIN 6"/>
    <property type="match status" value="1"/>
</dbReference>
<evidence type="ECO:0000313" key="3">
    <source>
        <dbReference type="Proteomes" id="UP001318040"/>
    </source>
</evidence>
<proteinExistence type="predicted"/>
<reference evidence="4" key="1">
    <citation type="submission" date="2025-08" db="UniProtKB">
        <authorList>
            <consortium name="RefSeq"/>
        </authorList>
    </citation>
    <scope>IDENTIFICATION</scope>
    <source>
        <tissue evidence="4">Sperm</tissue>
    </source>
</reference>
<protein>
    <submittedName>
        <fullName evidence="4">ADP-ribosylation factor-like protein 6-interacting protein 6</fullName>
    </submittedName>
</protein>
<keyword evidence="2" id="KW-0472">Membrane</keyword>
<dbReference type="KEGG" id="pmrn:116938661"/>
<sequence>MENPGGIDAGKVARRLEREMLEVSDKSSGPGEEQPEISPEQHPSYGAPRYSAIFSCLVTISLIALMIRASLVSASADADPGDTDNMGSSVILSILGLCCPFLLPLVTGLSCCCFSWSLAYFDSFEPGMFPPTPLSPARLRKMTGHSFHMAYSMAILNGVTMFLMTIWWLI</sequence>
<feature type="transmembrane region" description="Helical" evidence="2">
    <location>
        <begin position="148"/>
        <end position="169"/>
    </location>
</feature>
<evidence type="ECO:0000256" key="2">
    <source>
        <dbReference type="SAM" id="Phobius"/>
    </source>
</evidence>
<organism evidence="3 4">
    <name type="scientific">Petromyzon marinus</name>
    <name type="common">Sea lamprey</name>
    <dbReference type="NCBI Taxonomy" id="7757"/>
    <lineage>
        <taxon>Eukaryota</taxon>
        <taxon>Metazoa</taxon>
        <taxon>Chordata</taxon>
        <taxon>Craniata</taxon>
        <taxon>Vertebrata</taxon>
        <taxon>Cyclostomata</taxon>
        <taxon>Hyperoartia</taxon>
        <taxon>Petromyzontiformes</taxon>
        <taxon>Petromyzontidae</taxon>
        <taxon>Petromyzon</taxon>
    </lineage>
</organism>
<dbReference type="PANTHER" id="PTHR28640">
    <property type="entry name" value="ADP-RIBOSYLATION FACTOR-LIKE PROTEIN 6-INTERACTING PROTEIN 6"/>
    <property type="match status" value="1"/>
</dbReference>
<evidence type="ECO:0000313" key="4">
    <source>
        <dbReference type="RefSeq" id="XP_032801980.1"/>
    </source>
</evidence>
<evidence type="ECO:0000256" key="1">
    <source>
        <dbReference type="SAM" id="MobiDB-lite"/>
    </source>
</evidence>
<keyword evidence="3" id="KW-1185">Reference proteome</keyword>
<feature type="transmembrane region" description="Helical" evidence="2">
    <location>
        <begin position="91"/>
        <end position="121"/>
    </location>
</feature>